<keyword evidence="3" id="KW-0808">Transferase</keyword>
<dbReference type="AlphaFoldDB" id="A0A1H5REF7"/>
<dbReference type="PANTHER" id="PTHR11786:SF0">
    <property type="entry name" value="ARYLAMINE N-ACETYLTRANSFERASE 4-RELATED"/>
    <property type="match status" value="1"/>
</dbReference>
<evidence type="ECO:0000313" key="3">
    <source>
        <dbReference type="EMBL" id="SEF36705.1"/>
    </source>
</evidence>
<evidence type="ECO:0000256" key="2">
    <source>
        <dbReference type="RuleBase" id="RU003452"/>
    </source>
</evidence>
<dbReference type="Gene3D" id="2.40.128.150">
    <property type="entry name" value="Cysteine proteinases"/>
    <property type="match status" value="1"/>
</dbReference>
<dbReference type="PANTHER" id="PTHR11786">
    <property type="entry name" value="N-HYDROXYARYLAMINE O-ACETYLTRANSFERASE"/>
    <property type="match status" value="1"/>
</dbReference>
<dbReference type="Proteomes" id="UP000198878">
    <property type="component" value="Unassembled WGS sequence"/>
</dbReference>
<name>A0A1H5REF7_9PSEU</name>
<reference evidence="4" key="1">
    <citation type="submission" date="2016-10" db="EMBL/GenBank/DDBJ databases">
        <authorList>
            <person name="Varghese N."/>
            <person name="Submissions S."/>
        </authorList>
    </citation>
    <scope>NUCLEOTIDE SEQUENCE [LARGE SCALE GENOMIC DNA]</scope>
    <source>
        <strain evidence="4">DSM 44654</strain>
    </source>
</reference>
<evidence type="ECO:0000256" key="1">
    <source>
        <dbReference type="ARBA" id="ARBA00006547"/>
    </source>
</evidence>
<accession>A0A1H5REF7</accession>
<comment type="similarity">
    <text evidence="1 2">Belongs to the arylamine N-acetyltransferase family.</text>
</comment>
<dbReference type="InterPro" id="IPR001447">
    <property type="entry name" value="Arylamine_N-AcTrfase"/>
</dbReference>
<organism evidence="3 4">
    <name type="scientific">Amycolatopsis pretoriensis</name>
    <dbReference type="NCBI Taxonomy" id="218821"/>
    <lineage>
        <taxon>Bacteria</taxon>
        <taxon>Bacillati</taxon>
        <taxon>Actinomycetota</taxon>
        <taxon>Actinomycetes</taxon>
        <taxon>Pseudonocardiales</taxon>
        <taxon>Pseudonocardiaceae</taxon>
        <taxon>Amycolatopsis</taxon>
    </lineage>
</organism>
<protein>
    <submittedName>
        <fullName evidence="3">N-hydroxyarylamine O-acetyltransferase</fullName>
    </submittedName>
</protein>
<proteinExistence type="inferred from homology"/>
<dbReference type="RefSeq" id="WP_086675173.1">
    <property type="nucleotide sequence ID" value="NZ_FNUJ01000011.1"/>
</dbReference>
<dbReference type="OrthoDB" id="7181050at2"/>
<dbReference type="Gene3D" id="3.30.2140.10">
    <property type="entry name" value="Arylamine N-acetyltransferase"/>
    <property type="match status" value="1"/>
</dbReference>
<dbReference type="GO" id="GO:0016407">
    <property type="term" value="F:acetyltransferase activity"/>
    <property type="evidence" value="ECO:0007669"/>
    <property type="project" value="InterPro"/>
</dbReference>
<evidence type="ECO:0000313" key="4">
    <source>
        <dbReference type="Proteomes" id="UP000198878"/>
    </source>
</evidence>
<dbReference type="SUPFAM" id="SSF54001">
    <property type="entry name" value="Cysteine proteinases"/>
    <property type="match status" value="1"/>
</dbReference>
<gene>
    <name evidence="3" type="ORF">SAMN05421837_111126</name>
</gene>
<dbReference type="EMBL" id="FNUJ01000011">
    <property type="protein sequence ID" value="SEF36705.1"/>
    <property type="molecule type" value="Genomic_DNA"/>
</dbReference>
<dbReference type="STRING" id="218821.SAMN05421837_111126"/>
<sequence length="268" mass="29573">MDVDAYLDRLGVAWPAAPDLATLRHLQERHLAAVPFENLSIHLGEPVELTEDALFGKIVRRRRGGFCYELNGLFAALLRSLGYDAALHAAQVFRPDGTLGPPLDHAAIVVSLDEEDWLVDVGFGRFSRHPLRLSGVDAQSDPDGEFLLLDAPHGDVDVLLDGKPQYRLERRPRPLSDFVPMAWWQATSPSSHFTKSLTCSRPTSQGRVTLSGDRLIETVDGVRHEVVLESEAAIRLAYRVYFGIALSRLPTPPGESPLTRGELSPTLP</sequence>
<keyword evidence="4" id="KW-1185">Reference proteome</keyword>
<dbReference type="PRINTS" id="PR01543">
    <property type="entry name" value="ANATRNSFRASE"/>
</dbReference>
<dbReference type="Pfam" id="PF00797">
    <property type="entry name" value="Acetyltransf_2"/>
    <property type="match status" value="1"/>
</dbReference>
<dbReference type="InterPro" id="IPR038765">
    <property type="entry name" value="Papain-like_cys_pep_sf"/>
</dbReference>